<evidence type="ECO:0000256" key="6">
    <source>
        <dbReference type="ARBA" id="ARBA00023136"/>
    </source>
</evidence>
<accession>A0A976FE00</accession>
<dbReference type="EMBL" id="SHOA02000220">
    <property type="protein sequence ID" value="TDH65090.1"/>
    <property type="molecule type" value="Genomic_DNA"/>
</dbReference>
<keyword evidence="3 7" id="KW-0812">Transmembrane</keyword>
<sequence>MAPSYSNALFVNLNGRVEECFHEYVRTKRTAYLKIGVLESSGAYDVRLKAYGPFSAYPEDEKVEKKFFDQIVATPYEEKSQNVEHSGFNFESEHRGGWYRFCLDNTHDSSMKTIEWYTAFDLSNKDDLGVEDRVDEQTRQEGERLINNALQLVTLAHMEGLKTTLDHLKTLLNLIRNEQDYYRVRVHRHVQSTDNVD</sequence>
<evidence type="ECO:0000313" key="9">
    <source>
        <dbReference type="EMBL" id="TDH65090.1"/>
    </source>
</evidence>
<dbReference type="AlphaFoldDB" id="A0A976FE00"/>
<reference evidence="9 10" key="1">
    <citation type="journal article" date="2021" name="Genome Biol.">
        <title>AFLAP: assembly-free linkage analysis pipeline using k-mers from genome sequencing data.</title>
        <authorList>
            <person name="Fletcher K."/>
            <person name="Zhang L."/>
            <person name="Gil J."/>
            <person name="Han R."/>
            <person name="Cavanaugh K."/>
            <person name="Michelmore R."/>
        </authorList>
    </citation>
    <scope>NUCLEOTIDE SEQUENCE [LARGE SCALE GENOMIC DNA]</scope>
    <source>
        <strain evidence="9 10">SF5</strain>
    </source>
</reference>
<keyword evidence="10" id="KW-1185">Reference proteome</keyword>
<keyword evidence="5" id="KW-1133">Transmembrane helix</keyword>
<dbReference type="InterPro" id="IPR009038">
    <property type="entry name" value="GOLD_dom"/>
</dbReference>
<dbReference type="Proteomes" id="UP000294530">
    <property type="component" value="Unassembled WGS sequence"/>
</dbReference>
<comment type="similarity">
    <text evidence="2 7">Belongs to the EMP24/GP25L family.</text>
</comment>
<keyword evidence="4" id="KW-0732">Signal</keyword>
<dbReference type="GO" id="GO:0016020">
    <property type="term" value="C:membrane"/>
    <property type="evidence" value="ECO:0007669"/>
    <property type="project" value="UniProtKB-SubCell"/>
</dbReference>
<evidence type="ECO:0000313" key="10">
    <source>
        <dbReference type="Proteomes" id="UP000294530"/>
    </source>
</evidence>
<evidence type="ECO:0000256" key="2">
    <source>
        <dbReference type="ARBA" id="ARBA00007104"/>
    </source>
</evidence>
<dbReference type="PANTHER" id="PTHR22811">
    <property type="entry name" value="TRANSMEMBRANE EMP24 DOMAIN-CONTAINING PROTEIN"/>
    <property type="match status" value="1"/>
</dbReference>
<evidence type="ECO:0000256" key="1">
    <source>
        <dbReference type="ARBA" id="ARBA00004479"/>
    </source>
</evidence>
<organism evidence="9 10">
    <name type="scientific">Bremia lactucae</name>
    <name type="common">Lettuce downy mildew</name>
    <dbReference type="NCBI Taxonomy" id="4779"/>
    <lineage>
        <taxon>Eukaryota</taxon>
        <taxon>Sar</taxon>
        <taxon>Stramenopiles</taxon>
        <taxon>Oomycota</taxon>
        <taxon>Peronosporomycetes</taxon>
        <taxon>Peronosporales</taxon>
        <taxon>Peronosporaceae</taxon>
        <taxon>Bremia</taxon>
    </lineage>
</organism>
<dbReference type="RefSeq" id="XP_067814589.1">
    <property type="nucleotide sequence ID" value="XM_067959648.1"/>
</dbReference>
<protein>
    <recommendedName>
        <fullName evidence="8">GOLD domain-containing protein</fullName>
    </recommendedName>
</protein>
<evidence type="ECO:0000256" key="5">
    <source>
        <dbReference type="ARBA" id="ARBA00022989"/>
    </source>
</evidence>
<keyword evidence="6" id="KW-0472">Membrane</keyword>
<feature type="domain" description="GOLD" evidence="8">
    <location>
        <begin position="18"/>
        <end position="124"/>
    </location>
</feature>
<dbReference type="PROSITE" id="PS50866">
    <property type="entry name" value="GOLD"/>
    <property type="match status" value="1"/>
</dbReference>
<comment type="subcellular location">
    <subcellularLocation>
        <location evidence="1 7">Membrane</location>
        <topology evidence="1 7">Single-pass type I membrane protein</topology>
    </subcellularLocation>
</comment>
<dbReference type="OrthoDB" id="1929172at2759"/>
<gene>
    <name evidence="9" type="ORF">CCR75_001546</name>
</gene>
<name>A0A976FE00_BRELC</name>
<comment type="caution">
    <text evidence="9">The sequence shown here is derived from an EMBL/GenBank/DDBJ whole genome shotgun (WGS) entry which is preliminary data.</text>
</comment>
<evidence type="ECO:0000256" key="7">
    <source>
        <dbReference type="RuleBase" id="RU003827"/>
    </source>
</evidence>
<evidence type="ECO:0000259" key="8">
    <source>
        <dbReference type="PROSITE" id="PS50866"/>
    </source>
</evidence>
<dbReference type="SMART" id="SM01190">
    <property type="entry name" value="EMP24_GP25L"/>
    <property type="match status" value="1"/>
</dbReference>
<evidence type="ECO:0000256" key="3">
    <source>
        <dbReference type="ARBA" id="ARBA00022692"/>
    </source>
</evidence>
<dbReference type="KEGG" id="blac:94345319"/>
<dbReference type="Pfam" id="PF01105">
    <property type="entry name" value="EMP24_GP25L"/>
    <property type="match status" value="1"/>
</dbReference>
<proteinExistence type="inferred from homology"/>
<evidence type="ECO:0000256" key="4">
    <source>
        <dbReference type="ARBA" id="ARBA00022729"/>
    </source>
</evidence>
<dbReference type="GeneID" id="94345319"/>
<dbReference type="InterPro" id="IPR015720">
    <property type="entry name" value="Emp24-like"/>
</dbReference>